<dbReference type="GeneID" id="84593761"/>
<evidence type="ECO:0000313" key="2">
    <source>
        <dbReference type="RefSeq" id="XP_059602989.1"/>
    </source>
</evidence>
<sequence>MPRWGEGKGITSEVELPSFPGLAGVRSRKSELHQLEHNVLRGILRMRGTRKETCSESVGTKGDSRAAPMQVPQTHWPVRHGSSFTGNAGLGKDRGRREYHQVSIILTLTVYRIWGKDGENDVVAIELAMSS</sequence>
<proteinExistence type="predicted"/>
<organism evidence="2">
    <name type="scientific">Aspergillus niger</name>
    <dbReference type="NCBI Taxonomy" id="5061"/>
    <lineage>
        <taxon>Eukaryota</taxon>
        <taxon>Fungi</taxon>
        <taxon>Dikarya</taxon>
        <taxon>Ascomycota</taxon>
        <taxon>Pezizomycotina</taxon>
        <taxon>Eurotiomycetes</taxon>
        <taxon>Eurotiomycetidae</taxon>
        <taxon>Eurotiales</taxon>
        <taxon>Aspergillaceae</taxon>
        <taxon>Aspergillus</taxon>
        <taxon>Aspergillus subgen. Circumdati</taxon>
    </lineage>
</organism>
<gene>
    <name evidence="2" type="ORF">An18g06150</name>
</gene>
<dbReference type="VEuPathDB" id="FungiDB:An18g06150"/>
<dbReference type="AlphaFoldDB" id="A0AAJ8E125"/>
<reference evidence="2" key="2">
    <citation type="submission" date="2025-08" db="UniProtKB">
        <authorList>
            <consortium name="RefSeq"/>
        </authorList>
    </citation>
    <scope>IDENTIFICATION</scope>
</reference>
<dbReference type="RefSeq" id="XP_059602989.1">
    <property type="nucleotide sequence ID" value="XM_059745871.1"/>
</dbReference>
<reference evidence="2" key="1">
    <citation type="submission" date="2025-02" db="EMBL/GenBank/DDBJ databases">
        <authorList>
            <consortium name="NCBI Genome Project"/>
        </authorList>
    </citation>
    <scope>NUCLEOTIDE SEQUENCE</scope>
</reference>
<feature type="region of interest" description="Disordered" evidence="1">
    <location>
        <begin position="51"/>
        <end position="94"/>
    </location>
</feature>
<dbReference type="KEGG" id="ang:An18g06150"/>
<accession>A0AAJ8E125</accession>
<name>A0AAJ8E125_ASPNG</name>
<evidence type="ECO:0000256" key="1">
    <source>
        <dbReference type="SAM" id="MobiDB-lite"/>
    </source>
</evidence>
<protein>
    <submittedName>
        <fullName evidence="2">Uncharacterized protein</fullName>
    </submittedName>
</protein>